<dbReference type="EMBL" id="JAHRIO010070990">
    <property type="protein sequence ID" value="MEQ2181727.1"/>
    <property type="molecule type" value="Genomic_DNA"/>
</dbReference>
<proteinExistence type="predicted"/>
<comment type="caution">
    <text evidence="1">The sequence shown here is derived from an EMBL/GenBank/DDBJ whole genome shotgun (WGS) entry which is preliminary data.</text>
</comment>
<sequence length="101" mass="11325">MCNAKLESSSHAKSNAMSSYYKRRTVEELTQNLNPSAKEFIPGNDIETQTTQYNGNQIQQRNKLKIASMKNGSADVRPKKTLASGQQHLLNNINPMKLICN</sequence>
<organism evidence="1 2">
    <name type="scientific">Goodea atripinnis</name>
    <dbReference type="NCBI Taxonomy" id="208336"/>
    <lineage>
        <taxon>Eukaryota</taxon>
        <taxon>Metazoa</taxon>
        <taxon>Chordata</taxon>
        <taxon>Craniata</taxon>
        <taxon>Vertebrata</taxon>
        <taxon>Euteleostomi</taxon>
        <taxon>Actinopterygii</taxon>
        <taxon>Neopterygii</taxon>
        <taxon>Teleostei</taxon>
        <taxon>Neoteleostei</taxon>
        <taxon>Acanthomorphata</taxon>
        <taxon>Ovalentaria</taxon>
        <taxon>Atherinomorphae</taxon>
        <taxon>Cyprinodontiformes</taxon>
        <taxon>Goodeidae</taxon>
        <taxon>Goodea</taxon>
    </lineage>
</organism>
<evidence type="ECO:0000313" key="2">
    <source>
        <dbReference type="Proteomes" id="UP001476798"/>
    </source>
</evidence>
<accession>A0ABV0PE30</accession>
<keyword evidence="2" id="KW-1185">Reference proteome</keyword>
<dbReference type="Proteomes" id="UP001476798">
    <property type="component" value="Unassembled WGS sequence"/>
</dbReference>
<protein>
    <submittedName>
        <fullName evidence="1">Uncharacterized protein</fullName>
    </submittedName>
</protein>
<reference evidence="1 2" key="1">
    <citation type="submission" date="2021-06" db="EMBL/GenBank/DDBJ databases">
        <authorList>
            <person name="Palmer J.M."/>
        </authorList>
    </citation>
    <scope>NUCLEOTIDE SEQUENCE [LARGE SCALE GENOMIC DNA]</scope>
    <source>
        <strain evidence="1 2">GA_2019</strain>
        <tissue evidence="1">Muscle</tissue>
    </source>
</reference>
<name>A0ABV0PE30_9TELE</name>
<evidence type="ECO:0000313" key="1">
    <source>
        <dbReference type="EMBL" id="MEQ2181727.1"/>
    </source>
</evidence>
<gene>
    <name evidence="1" type="ORF">GOODEAATRI_014483</name>
</gene>